<comment type="caution">
    <text evidence="2">The sequence shown here is derived from an EMBL/GenBank/DDBJ whole genome shotgun (WGS) entry which is preliminary data.</text>
</comment>
<sequence>MSMRGLNKEKVASLKNTFSLTEEKKSMFKMQHKQKLMRRLAAFAVVALVVLGTLLSGILTQVSTLSGQEQELAESKQLLQELEEQQKQSEEELVRLQDDEYIAELARREYFYSENGEIIFNIPTETENTQNTEQ</sequence>
<evidence type="ECO:0008006" key="4">
    <source>
        <dbReference type="Google" id="ProtNLM"/>
    </source>
</evidence>
<organism evidence="2 3">
    <name type="scientific">Domibacillus enclensis</name>
    <dbReference type="NCBI Taxonomy" id="1017273"/>
    <lineage>
        <taxon>Bacteria</taxon>
        <taxon>Bacillati</taxon>
        <taxon>Bacillota</taxon>
        <taxon>Bacilli</taxon>
        <taxon>Bacillales</taxon>
        <taxon>Bacillaceae</taxon>
        <taxon>Domibacillus</taxon>
    </lineage>
</organism>
<accession>A0ABX4E436</accession>
<reference evidence="3" key="1">
    <citation type="submission" date="2017-03" db="EMBL/GenBank/DDBJ databases">
        <title>Bacillus sp. V-88(T) DSM27956, whole genome shotgun sequencing project.</title>
        <authorList>
            <person name="Dastager S.G."/>
            <person name="Neurgaonkar P.S."/>
            <person name="Dharne M.S."/>
        </authorList>
    </citation>
    <scope>NUCLEOTIDE SEQUENCE [LARGE SCALE GENOMIC DNA]</scope>
    <source>
        <strain evidence="3">DSM 25145</strain>
    </source>
</reference>
<name>A0ABX4E436_9BACI</name>
<dbReference type="PANTHER" id="PTHR40027:SF1">
    <property type="entry name" value="CELL DIVISION PROTEIN DIVIC"/>
    <property type="match status" value="1"/>
</dbReference>
<dbReference type="InterPro" id="IPR039076">
    <property type="entry name" value="DivIC"/>
</dbReference>
<keyword evidence="3" id="KW-1185">Reference proteome</keyword>
<feature type="coiled-coil region" evidence="1">
    <location>
        <begin position="65"/>
        <end position="99"/>
    </location>
</feature>
<dbReference type="Pfam" id="PF04977">
    <property type="entry name" value="DivIC"/>
    <property type="match status" value="1"/>
</dbReference>
<protein>
    <recommendedName>
        <fullName evidence="4">Cell division protein DivIC</fullName>
    </recommendedName>
</protein>
<dbReference type="Proteomes" id="UP000215545">
    <property type="component" value="Unassembled WGS sequence"/>
</dbReference>
<keyword evidence="1" id="KW-0175">Coiled coil</keyword>
<dbReference type="EMBL" id="MWSK01000014">
    <property type="protein sequence ID" value="OXS73645.1"/>
    <property type="molecule type" value="Genomic_DNA"/>
</dbReference>
<evidence type="ECO:0000313" key="3">
    <source>
        <dbReference type="Proteomes" id="UP000215545"/>
    </source>
</evidence>
<evidence type="ECO:0000256" key="1">
    <source>
        <dbReference type="SAM" id="Coils"/>
    </source>
</evidence>
<evidence type="ECO:0000313" key="2">
    <source>
        <dbReference type="EMBL" id="OXS73645.1"/>
    </source>
</evidence>
<dbReference type="InterPro" id="IPR007060">
    <property type="entry name" value="FtsL/DivIC"/>
</dbReference>
<proteinExistence type="predicted"/>
<dbReference type="PANTHER" id="PTHR40027">
    <property type="entry name" value="CELL DIVISION PROTEIN DIVIC"/>
    <property type="match status" value="1"/>
</dbReference>
<gene>
    <name evidence="2" type="ORF">B1B05_18245</name>
</gene>